<dbReference type="Pfam" id="PF11360">
    <property type="entry name" value="DUF3110"/>
    <property type="match status" value="1"/>
</dbReference>
<name>A0AAU8EIC1_9CAUD</name>
<proteinExistence type="predicted"/>
<protein>
    <recommendedName>
        <fullName evidence="2">DUF3110 domain-containing protein</fullName>
    </recommendedName>
</protein>
<reference evidence="1" key="1">
    <citation type="submission" date="2024-05" db="EMBL/GenBank/DDBJ databases">
        <authorList>
            <person name="Su C."/>
        </authorList>
    </citation>
    <scope>NUCLEOTIDE SEQUENCE</scope>
</reference>
<dbReference type="EMBL" id="PP861117">
    <property type="protein sequence ID" value="XCH00340.1"/>
    <property type="molecule type" value="Genomic_DNA"/>
</dbReference>
<sequence length="83" mass="9476">MFILTDSKTGGVYAVRTTTNSKIIHVFEEEDDAIRYKEQLSANDYTDEFDVMEVEPEIIAMNCNSYGYQYSIVSKDDLVIPPP</sequence>
<evidence type="ECO:0008006" key="2">
    <source>
        <dbReference type="Google" id="ProtNLM"/>
    </source>
</evidence>
<accession>A0AAU8EIC1</accession>
<evidence type="ECO:0000313" key="1">
    <source>
        <dbReference type="EMBL" id="XCH00340.1"/>
    </source>
</evidence>
<organism evidence="1">
    <name type="scientific">Synechococcus phage QB2</name>
    <dbReference type="NCBI Taxonomy" id="3159453"/>
    <lineage>
        <taxon>Viruses</taxon>
        <taxon>Duplodnaviria</taxon>
        <taxon>Heunggongvirae</taxon>
        <taxon>Uroviricota</taxon>
        <taxon>Caudoviricetes</taxon>
        <taxon>Pantevenvirales</taxon>
        <taxon>Kyanoviridae</taxon>
    </lineage>
</organism>
<dbReference type="InterPro" id="IPR021503">
    <property type="entry name" value="DUF3110"/>
</dbReference>